<comment type="caution">
    <text evidence="1">The sequence shown here is derived from an EMBL/GenBank/DDBJ whole genome shotgun (WGS) entry which is preliminary data.</text>
</comment>
<sequence length="178" mass="19967">MTVKIISKPEQAKVIDVALPLPWNSDRPIYINFDLWRRLTKPQRDMLLLRTVSWLTSVKWFKPDIYQGVAVAGLLGGFVELAQRDVVGIIAAVGLSSMAVLRIWRQNNNQDSEIIADTAAIKIAQRRDYTETEAAEHLLNAIEIVAKIEGRSSLDFIELIRTQNLRATAGLSSMGIPR</sequence>
<reference evidence="1" key="1">
    <citation type="submission" date="2018-12" db="EMBL/GenBank/DDBJ databases">
        <authorList>
            <person name="Will S."/>
            <person name="Neumann-Schaal M."/>
            <person name="Henke P."/>
        </authorList>
    </citation>
    <scope>NUCLEOTIDE SEQUENCE</scope>
    <source>
        <strain evidence="1">PCC 7102</strain>
    </source>
</reference>
<evidence type="ECO:0000313" key="2">
    <source>
        <dbReference type="Proteomes" id="UP000271624"/>
    </source>
</evidence>
<gene>
    <name evidence="1" type="ORF">DSM106972_002710</name>
</gene>
<reference evidence="1" key="2">
    <citation type="journal article" date="2019" name="Genome Biol. Evol.">
        <title>Day and night: Metabolic profiles and evolutionary relationships of six axenic non-marine cyanobacteria.</title>
        <authorList>
            <person name="Will S.E."/>
            <person name="Henke P."/>
            <person name="Boedeker C."/>
            <person name="Huang S."/>
            <person name="Brinkmann H."/>
            <person name="Rohde M."/>
            <person name="Jarek M."/>
            <person name="Friedl T."/>
            <person name="Seufert S."/>
            <person name="Schumacher M."/>
            <person name="Overmann J."/>
            <person name="Neumann-Schaal M."/>
            <person name="Petersen J."/>
        </authorList>
    </citation>
    <scope>NUCLEOTIDE SEQUENCE [LARGE SCALE GENOMIC DNA]</scope>
    <source>
        <strain evidence="1">PCC 7102</strain>
    </source>
</reference>
<name>A0A3S1CSN7_9CYAN</name>
<proteinExistence type="predicted"/>
<keyword evidence="2" id="KW-1185">Reference proteome</keyword>
<organism evidence="1 2">
    <name type="scientific">Dulcicalothrix desertica PCC 7102</name>
    <dbReference type="NCBI Taxonomy" id="232991"/>
    <lineage>
        <taxon>Bacteria</taxon>
        <taxon>Bacillati</taxon>
        <taxon>Cyanobacteriota</taxon>
        <taxon>Cyanophyceae</taxon>
        <taxon>Nostocales</taxon>
        <taxon>Calotrichaceae</taxon>
        <taxon>Dulcicalothrix</taxon>
    </lineage>
</organism>
<dbReference type="EMBL" id="RSCL01000001">
    <property type="protein sequence ID" value="RUT09776.1"/>
    <property type="molecule type" value="Genomic_DNA"/>
</dbReference>
<dbReference type="AlphaFoldDB" id="A0A3S1CSN7"/>
<dbReference type="Pfam" id="PF11780">
    <property type="entry name" value="DUF3318"/>
    <property type="match status" value="1"/>
</dbReference>
<accession>A0A3S1CSN7</accession>
<protein>
    <recommendedName>
        <fullName evidence="3">DUF3318 domain-containing protein</fullName>
    </recommendedName>
</protein>
<dbReference type="Proteomes" id="UP000271624">
    <property type="component" value="Unassembled WGS sequence"/>
</dbReference>
<evidence type="ECO:0000313" key="1">
    <source>
        <dbReference type="EMBL" id="RUT09776.1"/>
    </source>
</evidence>
<dbReference type="InterPro" id="IPR021751">
    <property type="entry name" value="DUF3318"/>
</dbReference>
<evidence type="ECO:0008006" key="3">
    <source>
        <dbReference type="Google" id="ProtNLM"/>
    </source>
</evidence>